<evidence type="ECO:0000313" key="5">
    <source>
        <dbReference type="Proteomes" id="UP001597033"/>
    </source>
</evidence>
<accession>A0ABW3LR26</accession>
<sequence>MTRYLSQANETTEAGYMELTILMPCLNEAETLEICIKKAKAFLASSGVDGEVMIADNGSTDGSQDIARANGAVVVDVPARGYGAALLGGIEASRARFVIMGDADDSYDFSNLMPYVERLRAGADLVMGNRFKGGIAEGAMPFLHKYLGNPVLSFLGRLFFNVPIGDFHCGLRGFNRESIRSLKLVTPGMEFASEMVVKSALSQLRIDEVPTTLKPDGRSRPPHLRTWRDGWRHLRFLLIFSPRYLYLVPGLVLLAIGVGGMAWLWSGPREVMSDLALDVHSFVGFTMIAVLAVQILLFGVLSRGFASIFGIRRETRVWMSLATSLELMLVLALIAVLGGLAGAWWCFSEWARVGYASLEYGKFLRPFVSSLAALLAGTQMAFTAFFASSFAEYFKHSKSGG</sequence>
<keyword evidence="1" id="KW-1133">Transmembrane helix</keyword>
<evidence type="ECO:0000313" key="4">
    <source>
        <dbReference type="EMBL" id="MFD1040883.1"/>
    </source>
</evidence>
<dbReference type="Gene3D" id="3.90.550.10">
    <property type="entry name" value="Spore Coat Polysaccharide Biosynthesis Protein SpsA, Chain A"/>
    <property type="match status" value="1"/>
</dbReference>
<evidence type="ECO:0000256" key="1">
    <source>
        <dbReference type="SAM" id="Phobius"/>
    </source>
</evidence>
<dbReference type="CDD" id="cd04179">
    <property type="entry name" value="DPM_DPG-synthase_like"/>
    <property type="match status" value="1"/>
</dbReference>
<protein>
    <submittedName>
        <fullName evidence="4">Glycosyltransferase family 2 protein</fullName>
    </submittedName>
</protein>
<dbReference type="InterPro" id="IPR058718">
    <property type="entry name" value="Agl6_TM_C"/>
</dbReference>
<dbReference type="RefSeq" id="WP_202935598.1">
    <property type="nucleotide sequence ID" value="NZ_JBHTKN010000001.1"/>
</dbReference>
<feature type="domain" description="Glycosyltransferase 2-like" evidence="2">
    <location>
        <begin position="20"/>
        <end position="180"/>
    </location>
</feature>
<dbReference type="InterPro" id="IPR050256">
    <property type="entry name" value="Glycosyltransferase_2"/>
</dbReference>
<evidence type="ECO:0000259" key="2">
    <source>
        <dbReference type="Pfam" id="PF00535"/>
    </source>
</evidence>
<keyword evidence="1" id="KW-0812">Transmembrane</keyword>
<evidence type="ECO:0000259" key="3">
    <source>
        <dbReference type="Pfam" id="PF26629"/>
    </source>
</evidence>
<keyword evidence="5" id="KW-1185">Reference proteome</keyword>
<feature type="domain" description="Low-salt glycan biosynthesis hexosyltransferase Agl6 C-terminal transmembrane region" evidence="3">
    <location>
        <begin position="301"/>
        <end position="389"/>
    </location>
</feature>
<dbReference type="PANTHER" id="PTHR48090:SF7">
    <property type="entry name" value="RFBJ PROTEIN"/>
    <property type="match status" value="1"/>
</dbReference>
<gene>
    <name evidence="4" type="ORF">ACFQ2N_00780</name>
</gene>
<feature type="transmembrane region" description="Helical" evidence="1">
    <location>
        <begin position="244"/>
        <end position="265"/>
    </location>
</feature>
<reference evidence="5" key="1">
    <citation type="journal article" date="2019" name="Int. J. Syst. Evol. Microbiol.">
        <title>The Global Catalogue of Microorganisms (GCM) 10K type strain sequencing project: providing services to taxonomists for standard genome sequencing and annotation.</title>
        <authorList>
            <consortium name="The Broad Institute Genomics Platform"/>
            <consortium name="The Broad Institute Genome Sequencing Center for Infectious Disease"/>
            <person name="Wu L."/>
            <person name="Ma J."/>
        </authorList>
    </citation>
    <scope>NUCLEOTIDE SEQUENCE [LARGE SCALE GENOMIC DNA]</scope>
    <source>
        <strain evidence="5">CCUG 55854</strain>
    </source>
</reference>
<proteinExistence type="predicted"/>
<feature type="transmembrane region" description="Helical" evidence="1">
    <location>
        <begin position="367"/>
        <end position="391"/>
    </location>
</feature>
<dbReference type="Proteomes" id="UP001597033">
    <property type="component" value="Unassembled WGS sequence"/>
</dbReference>
<feature type="transmembrane region" description="Helical" evidence="1">
    <location>
        <begin position="327"/>
        <end position="347"/>
    </location>
</feature>
<dbReference type="EMBL" id="JBHTKN010000001">
    <property type="protein sequence ID" value="MFD1040883.1"/>
    <property type="molecule type" value="Genomic_DNA"/>
</dbReference>
<feature type="transmembrane region" description="Helical" evidence="1">
    <location>
        <begin position="285"/>
        <end position="306"/>
    </location>
</feature>
<dbReference type="PANTHER" id="PTHR48090">
    <property type="entry name" value="UNDECAPRENYL-PHOSPHATE 4-DEOXY-4-FORMAMIDO-L-ARABINOSE TRANSFERASE-RELATED"/>
    <property type="match status" value="1"/>
</dbReference>
<name>A0ABW3LR26_9GAMM</name>
<dbReference type="Pfam" id="PF00535">
    <property type="entry name" value="Glycos_transf_2"/>
    <property type="match status" value="1"/>
</dbReference>
<organism evidence="4 5">
    <name type="scientific">Pseudoxanthomonas kaohsiungensis</name>
    <dbReference type="NCBI Taxonomy" id="283923"/>
    <lineage>
        <taxon>Bacteria</taxon>
        <taxon>Pseudomonadati</taxon>
        <taxon>Pseudomonadota</taxon>
        <taxon>Gammaproteobacteria</taxon>
        <taxon>Lysobacterales</taxon>
        <taxon>Lysobacteraceae</taxon>
        <taxon>Pseudoxanthomonas</taxon>
    </lineage>
</organism>
<dbReference type="Pfam" id="PF26629">
    <property type="entry name" value="GT2_TM_C"/>
    <property type="match status" value="1"/>
</dbReference>
<dbReference type="SUPFAM" id="SSF53448">
    <property type="entry name" value="Nucleotide-diphospho-sugar transferases"/>
    <property type="match status" value="1"/>
</dbReference>
<dbReference type="InterPro" id="IPR029044">
    <property type="entry name" value="Nucleotide-diphossugar_trans"/>
</dbReference>
<keyword evidence="1" id="KW-0472">Membrane</keyword>
<comment type="caution">
    <text evidence="4">The sequence shown here is derived from an EMBL/GenBank/DDBJ whole genome shotgun (WGS) entry which is preliminary data.</text>
</comment>
<dbReference type="InterPro" id="IPR001173">
    <property type="entry name" value="Glyco_trans_2-like"/>
</dbReference>